<organism evidence="3 4">
    <name type="scientific">Ornithinimicrobium ciconiae</name>
    <dbReference type="NCBI Taxonomy" id="2594265"/>
    <lineage>
        <taxon>Bacteria</taxon>
        <taxon>Bacillati</taxon>
        <taxon>Actinomycetota</taxon>
        <taxon>Actinomycetes</taxon>
        <taxon>Micrococcales</taxon>
        <taxon>Ornithinimicrobiaceae</taxon>
        <taxon>Ornithinimicrobium</taxon>
    </lineage>
</organism>
<dbReference type="PANTHER" id="PTHR43539:SF78">
    <property type="entry name" value="FLAVIN-CONTAINING MONOOXYGENASE"/>
    <property type="match status" value="1"/>
</dbReference>
<dbReference type="AlphaFoldDB" id="A0A516GAQ7"/>
<keyword evidence="4" id="KW-1185">Reference proteome</keyword>
<reference evidence="3 4" key="1">
    <citation type="submission" date="2019-07" db="EMBL/GenBank/DDBJ databases">
        <title>complete genome sequencing of Ornithinimicrobium sp. H23M54.</title>
        <authorList>
            <person name="Bae J.-W."/>
            <person name="Lee S.-Y."/>
        </authorList>
    </citation>
    <scope>NUCLEOTIDE SEQUENCE [LARGE SCALE GENOMIC DNA]</scope>
    <source>
        <strain evidence="3 4">H23M54</strain>
    </source>
</reference>
<evidence type="ECO:0000313" key="3">
    <source>
        <dbReference type="EMBL" id="QDO88582.1"/>
    </source>
</evidence>
<proteinExistence type="predicted"/>
<dbReference type="GO" id="GO:0004497">
    <property type="term" value="F:monooxygenase activity"/>
    <property type="evidence" value="ECO:0007669"/>
    <property type="project" value="TreeGrafter"/>
</dbReference>
<dbReference type="Proteomes" id="UP000315395">
    <property type="component" value="Chromosome"/>
</dbReference>
<dbReference type="PRINTS" id="PR00368">
    <property type="entry name" value="FADPNR"/>
</dbReference>
<protein>
    <submittedName>
        <fullName evidence="3">NAD(P)/FAD-dependent oxidoreductase</fullName>
    </submittedName>
</protein>
<evidence type="ECO:0000256" key="2">
    <source>
        <dbReference type="SAM" id="MobiDB-lite"/>
    </source>
</evidence>
<dbReference type="OrthoDB" id="9808049at2"/>
<keyword evidence="1" id="KW-0560">Oxidoreductase</keyword>
<gene>
    <name evidence="3" type="ORF">FNH13_09750</name>
</gene>
<dbReference type="GO" id="GO:0050660">
    <property type="term" value="F:flavin adenine dinucleotide binding"/>
    <property type="evidence" value="ECO:0007669"/>
    <property type="project" value="TreeGrafter"/>
</dbReference>
<accession>A0A516GAQ7</accession>
<evidence type="ECO:0000313" key="4">
    <source>
        <dbReference type="Proteomes" id="UP000315395"/>
    </source>
</evidence>
<name>A0A516GAQ7_9MICO</name>
<dbReference type="EMBL" id="CP041616">
    <property type="protein sequence ID" value="QDO88582.1"/>
    <property type="molecule type" value="Genomic_DNA"/>
</dbReference>
<dbReference type="PANTHER" id="PTHR43539">
    <property type="entry name" value="FLAVIN-BINDING MONOOXYGENASE-LIKE PROTEIN (AFU_ORTHOLOGUE AFUA_4G09220)"/>
    <property type="match status" value="1"/>
</dbReference>
<feature type="compositionally biased region" description="Basic residues" evidence="2">
    <location>
        <begin position="386"/>
        <end position="400"/>
    </location>
</feature>
<dbReference type="PRINTS" id="PR00469">
    <property type="entry name" value="PNDRDTASEII"/>
</dbReference>
<sequence length="400" mass="42846">MDEEVLIIGSGPGGLSCAAELRGRGVSATVLERGSELANEWVGRYDAMRFNTSRLHSSLPGSPFPREWGQFPTRDQYLTYLRAYAEAHQVCVRTGVTVTRVERDDDGWRLETSTGPVRARHVIVAAGLAHSPVTPGWAVDSPFTGQVLHARDYRNPEPFAGQDVVVVGAGSTGLEIAHQLARGGAGRVSLSFRTPPNIIFRVMGGAPSDLPVPLFLHLPTRLVDRMFATMQRRVVGDLSAHGLPPATEGAITGLKRRGAGTAVIDKEVVDAIREGAFTIVPEVTGLDTHGARLVDGRQVDCSVVILSAGYMTGLEPLVGHLDVLGERGMPTVASGDEALPGLRFVGYVYRPGLTGFVGRQARRIAREIAARERAGRRARGGSTPRVSRKPTSRARAGSRG</sequence>
<dbReference type="SUPFAM" id="SSF51905">
    <property type="entry name" value="FAD/NAD(P)-binding domain"/>
    <property type="match status" value="2"/>
</dbReference>
<feature type="region of interest" description="Disordered" evidence="2">
    <location>
        <begin position="370"/>
        <end position="400"/>
    </location>
</feature>
<dbReference type="KEGG" id="orz:FNH13_09750"/>
<dbReference type="Gene3D" id="3.50.50.60">
    <property type="entry name" value="FAD/NAD(P)-binding domain"/>
    <property type="match status" value="1"/>
</dbReference>
<evidence type="ECO:0000256" key="1">
    <source>
        <dbReference type="ARBA" id="ARBA00023002"/>
    </source>
</evidence>
<dbReference type="InterPro" id="IPR050982">
    <property type="entry name" value="Auxin_biosynth/cation_transpt"/>
</dbReference>
<dbReference type="Pfam" id="PF13738">
    <property type="entry name" value="Pyr_redox_3"/>
    <property type="match status" value="1"/>
</dbReference>
<dbReference type="InterPro" id="IPR036188">
    <property type="entry name" value="FAD/NAD-bd_sf"/>
</dbReference>